<dbReference type="EMBL" id="AP026798">
    <property type="protein sequence ID" value="BDR52324.1"/>
    <property type="molecule type" value="Genomic_DNA"/>
</dbReference>
<dbReference type="Gene3D" id="3.40.50.2300">
    <property type="match status" value="1"/>
</dbReference>
<reference evidence="6 7" key="1">
    <citation type="journal article" date="2023" name="Microbiol. Spectr.">
        <title>Symbiosis of Carpenter Bees with Uncharacterized Lactic Acid Bacteria Showing NAD Auxotrophy.</title>
        <authorList>
            <person name="Kawasaki S."/>
            <person name="Ozawa K."/>
            <person name="Mori T."/>
            <person name="Yamamoto A."/>
            <person name="Ito M."/>
            <person name="Ohkuma M."/>
            <person name="Sakamoto M."/>
            <person name="Matsutani M."/>
        </authorList>
    </citation>
    <scope>NUCLEOTIDE SEQUENCE [LARGE SCALE GENOMIC DNA]</scope>
    <source>
        <strain evidence="6 7">Kim37-2</strain>
    </source>
</reference>
<gene>
    <name evidence="6" type="ORF">KIM372_02310</name>
</gene>
<keyword evidence="2 6" id="KW-0238">DNA-binding</keyword>
<name>A0ABN6S7Y9_9BIFI</name>
<dbReference type="InterPro" id="IPR039420">
    <property type="entry name" value="WalR-like"/>
</dbReference>
<evidence type="ECO:0000256" key="3">
    <source>
        <dbReference type="PROSITE-ProRule" id="PRU00169"/>
    </source>
</evidence>
<evidence type="ECO:0000313" key="7">
    <source>
        <dbReference type="Proteomes" id="UP001321766"/>
    </source>
</evidence>
<dbReference type="InterPro" id="IPR058245">
    <property type="entry name" value="NreC/VraR/RcsB-like_REC"/>
</dbReference>
<feature type="domain" description="HTH luxR-type" evidence="4">
    <location>
        <begin position="174"/>
        <end position="238"/>
    </location>
</feature>
<evidence type="ECO:0000259" key="4">
    <source>
        <dbReference type="PROSITE" id="PS50043"/>
    </source>
</evidence>
<keyword evidence="7" id="KW-1185">Reference proteome</keyword>
<dbReference type="Pfam" id="PF00196">
    <property type="entry name" value="GerE"/>
    <property type="match status" value="1"/>
</dbReference>
<evidence type="ECO:0000256" key="1">
    <source>
        <dbReference type="ARBA" id="ARBA00022553"/>
    </source>
</evidence>
<organism evidence="6 7">
    <name type="scientific">Bombiscardovia nodaiensis</name>
    <dbReference type="NCBI Taxonomy" id="2932181"/>
    <lineage>
        <taxon>Bacteria</taxon>
        <taxon>Bacillati</taxon>
        <taxon>Actinomycetota</taxon>
        <taxon>Actinomycetes</taxon>
        <taxon>Bifidobacteriales</taxon>
        <taxon>Bifidobacteriaceae</taxon>
        <taxon>Bombiscardovia</taxon>
    </lineage>
</organism>
<dbReference type="SMART" id="SM00421">
    <property type="entry name" value="HTH_LUXR"/>
    <property type="match status" value="1"/>
</dbReference>
<dbReference type="SMART" id="SM00448">
    <property type="entry name" value="REC"/>
    <property type="match status" value="1"/>
</dbReference>
<dbReference type="PRINTS" id="PR00038">
    <property type="entry name" value="HTHLUXR"/>
</dbReference>
<dbReference type="InterPro" id="IPR000792">
    <property type="entry name" value="Tscrpt_reg_LuxR_C"/>
</dbReference>
<evidence type="ECO:0000259" key="5">
    <source>
        <dbReference type="PROSITE" id="PS50110"/>
    </source>
</evidence>
<dbReference type="CDD" id="cd17535">
    <property type="entry name" value="REC_NarL-like"/>
    <property type="match status" value="1"/>
</dbReference>
<keyword evidence="1 3" id="KW-0597">Phosphoprotein</keyword>
<dbReference type="PANTHER" id="PTHR43214">
    <property type="entry name" value="TWO-COMPONENT RESPONSE REGULATOR"/>
    <property type="match status" value="1"/>
</dbReference>
<dbReference type="PROSITE" id="PS50043">
    <property type="entry name" value="HTH_LUXR_2"/>
    <property type="match status" value="1"/>
</dbReference>
<feature type="domain" description="Response regulatory" evidence="5">
    <location>
        <begin position="26"/>
        <end position="144"/>
    </location>
</feature>
<dbReference type="PROSITE" id="PS50110">
    <property type="entry name" value="RESPONSE_REGULATORY"/>
    <property type="match status" value="1"/>
</dbReference>
<dbReference type="Pfam" id="PF00072">
    <property type="entry name" value="Response_reg"/>
    <property type="match status" value="1"/>
</dbReference>
<evidence type="ECO:0000313" key="6">
    <source>
        <dbReference type="EMBL" id="BDR52324.1"/>
    </source>
</evidence>
<dbReference type="CDD" id="cd06170">
    <property type="entry name" value="LuxR_C_like"/>
    <property type="match status" value="1"/>
</dbReference>
<dbReference type="GO" id="GO:0003677">
    <property type="term" value="F:DNA binding"/>
    <property type="evidence" value="ECO:0007669"/>
    <property type="project" value="UniProtKB-KW"/>
</dbReference>
<proteinExistence type="predicted"/>
<protein>
    <submittedName>
        <fullName evidence="6">DNA-binding response regulator</fullName>
    </submittedName>
</protein>
<dbReference type="SUPFAM" id="SSF52172">
    <property type="entry name" value="CheY-like"/>
    <property type="match status" value="1"/>
</dbReference>
<sequence>MDYTSQPGTDQGTAQDTGQGTGAAITVSVVDDDPMICQAMELIINNYSQGAVRVVSTAGNAVAALKHARQEEPDVVLMDLAMPGCNGIEATAQLRRLPHPPHVLVLTSLSPSTTVEQAVEAGAEGFISKTDPPREIVDRIVGACAGDPQFNPASQRQLISTLAKNRPETRREQARQLLSQLSERERQATLLAAEGMTNQEIAEHMYVSERTVKAHLSSACEKLTMSRVQLARLVERADLSGREDEN</sequence>
<accession>A0ABN6S7Y9</accession>
<dbReference type="PROSITE" id="PS00622">
    <property type="entry name" value="HTH_LUXR_1"/>
    <property type="match status" value="1"/>
</dbReference>
<evidence type="ECO:0000256" key="2">
    <source>
        <dbReference type="ARBA" id="ARBA00023125"/>
    </source>
</evidence>
<dbReference type="InterPro" id="IPR011006">
    <property type="entry name" value="CheY-like_superfamily"/>
</dbReference>
<dbReference type="Proteomes" id="UP001321766">
    <property type="component" value="Chromosome"/>
</dbReference>
<dbReference type="InterPro" id="IPR001789">
    <property type="entry name" value="Sig_transdc_resp-reg_receiver"/>
</dbReference>
<feature type="modified residue" description="4-aspartylphosphate" evidence="3">
    <location>
        <position position="79"/>
    </location>
</feature>